<accession>A0A1H3MA55</accession>
<evidence type="ECO:0000313" key="7">
    <source>
        <dbReference type="Proteomes" id="UP000198625"/>
    </source>
</evidence>
<feature type="transmembrane region" description="Helical" evidence="5">
    <location>
        <begin position="123"/>
        <end position="143"/>
    </location>
</feature>
<dbReference type="PANTHER" id="PTHR24421:SF59">
    <property type="entry name" value="OXYGEN SENSOR HISTIDINE KINASE NREB"/>
    <property type="match status" value="1"/>
</dbReference>
<name>A0A1H3MA55_9FIRM</name>
<dbReference type="Gene3D" id="3.30.565.10">
    <property type="entry name" value="Histidine kinase-like ATPase, C-terminal domain"/>
    <property type="match status" value="1"/>
</dbReference>
<dbReference type="AlphaFoldDB" id="A0A1H3MA55"/>
<evidence type="ECO:0000256" key="3">
    <source>
        <dbReference type="ARBA" id="ARBA00023012"/>
    </source>
</evidence>
<dbReference type="GO" id="GO:0016301">
    <property type="term" value="F:kinase activity"/>
    <property type="evidence" value="ECO:0007669"/>
    <property type="project" value="UniProtKB-KW"/>
</dbReference>
<evidence type="ECO:0008006" key="8">
    <source>
        <dbReference type="Google" id="ProtNLM"/>
    </source>
</evidence>
<keyword evidence="5" id="KW-0472">Membrane</keyword>
<dbReference type="OrthoDB" id="9781904at2"/>
<gene>
    <name evidence="6" type="ORF">SAMN05660462_00743</name>
</gene>
<organism evidence="6 7">
    <name type="scientific">Proteiniborus ethanoligenes</name>
    <dbReference type="NCBI Taxonomy" id="415015"/>
    <lineage>
        <taxon>Bacteria</taxon>
        <taxon>Bacillati</taxon>
        <taxon>Bacillota</taxon>
        <taxon>Clostridia</taxon>
        <taxon>Eubacteriales</taxon>
        <taxon>Proteiniborus</taxon>
    </lineage>
</organism>
<keyword evidence="1" id="KW-0808">Transferase</keyword>
<evidence type="ECO:0000256" key="4">
    <source>
        <dbReference type="SAM" id="Coils"/>
    </source>
</evidence>
<feature type="coiled-coil region" evidence="4">
    <location>
        <begin position="257"/>
        <end position="294"/>
    </location>
</feature>
<feature type="coiled-coil region" evidence="4">
    <location>
        <begin position="320"/>
        <end position="347"/>
    </location>
</feature>
<feature type="transmembrane region" description="Helical" evidence="5">
    <location>
        <begin position="101"/>
        <end position="117"/>
    </location>
</feature>
<proteinExistence type="predicted"/>
<dbReference type="InterPro" id="IPR036890">
    <property type="entry name" value="HATPase_C_sf"/>
</dbReference>
<protein>
    <recommendedName>
        <fullName evidence="8">Signal transduction histidine kinase</fullName>
    </recommendedName>
</protein>
<evidence type="ECO:0000256" key="1">
    <source>
        <dbReference type="ARBA" id="ARBA00022679"/>
    </source>
</evidence>
<dbReference type="InterPro" id="IPR050482">
    <property type="entry name" value="Sensor_HK_TwoCompSys"/>
</dbReference>
<evidence type="ECO:0000313" key="6">
    <source>
        <dbReference type="EMBL" id="SDY72915.1"/>
    </source>
</evidence>
<sequence>MMELYSSLNSSIIFIFMILSVFVIIIQAMYITLIKKNIVLKIYEVLNIAYLILLSQMLRSLNSGLNSSILMEGIYDPFIWLIGFITITIGLYAYKTIQKNHIICGLLLVVITFPIMERLPYKTYTFFFVISLFGLGIRGYLLYKKENRKERTEITYNSIKEAMDAHFIGILFAETNGQITLINNKMAILIKKITGEYKRNANKFWDFILEESSDSICCRQEKDCYIMTDTEGEKWQFRREKIFRKEKEIYQIIATNVTEQEAINQKLKQKKKQLEEQGYELKALIENVEEIERLKAYSIAYEHIHDMLGQKISILQRMLKSDENLQLEKLEELIDNLVKDINSVEERSSEEIYQNLVESFKSLDIQIHKNGEVPQDPKISNILVGIVREGITNAVRHGRAKNIYIDLYEDKDHYLSIRNDGAVSPETIYWGNGLKSIENKAKELNGILNIDTRPEFKLTIKY</sequence>
<evidence type="ECO:0000256" key="2">
    <source>
        <dbReference type="ARBA" id="ARBA00022777"/>
    </source>
</evidence>
<dbReference type="SUPFAM" id="SSF55874">
    <property type="entry name" value="ATPase domain of HSP90 chaperone/DNA topoisomerase II/histidine kinase"/>
    <property type="match status" value="1"/>
</dbReference>
<feature type="transmembrane region" description="Helical" evidence="5">
    <location>
        <begin position="38"/>
        <end position="58"/>
    </location>
</feature>
<keyword evidence="3" id="KW-0902">Two-component regulatory system</keyword>
<dbReference type="EMBL" id="FNQE01000006">
    <property type="protein sequence ID" value="SDY72915.1"/>
    <property type="molecule type" value="Genomic_DNA"/>
</dbReference>
<keyword evidence="4" id="KW-0175">Coiled coil</keyword>
<dbReference type="Proteomes" id="UP000198625">
    <property type="component" value="Unassembled WGS sequence"/>
</dbReference>
<dbReference type="PANTHER" id="PTHR24421">
    <property type="entry name" value="NITRATE/NITRITE SENSOR PROTEIN NARX-RELATED"/>
    <property type="match status" value="1"/>
</dbReference>
<keyword evidence="2" id="KW-0418">Kinase</keyword>
<dbReference type="STRING" id="415015.SAMN05660462_00743"/>
<dbReference type="GO" id="GO:0000160">
    <property type="term" value="P:phosphorelay signal transduction system"/>
    <property type="evidence" value="ECO:0007669"/>
    <property type="project" value="UniProtKB-KW"/>
</dbReference>
<keyword evidence="7" id="KW-1185">Reference proteome</keyword>
<feature type="transmembrane region" description="Helical" evidence="5">
    <location>
        <begin position="12"/>
        <end position="31"/>
    </location>
</feature>
<reference evidence="6 7" key="1">
    <citation type="submission" date="2016-10" db="EMBL/GenBank/DDBJ databases">
        <authorList>
            <person name="de Groot N.N."/>
        </authorList>
    </citation>
    <scope>NUCLEOTIDE SEQUENCE [LARGE SCALE GENOMIC DNA]</scope>
    <source>
        <strain evidence="6 7">DSM 21650</strain>
    </source>
</reference>
<evidence type="ECO:0000256" key="5">
    <source>
        <dbReference type="SAM" id="Phobius"/>
    </source>
</evidence>
<dbReference type="RefSeq" id="WP_091727396.1">
    <property type="nucleotide sequence ID" value="NZ_FNQE01000006.1"/>
</dbReference>
<keyword evidence="5" id="KW-1133">Transmembrane helix</keyword>
<feature type="transmembrane region" description="Helical" evidence="5">
    <location>
        <begin position="78"/>
        <end position="94"/>
    </location>
</feature>
<keyword evidence="5" id="KW-0812">Transmembrane</keyword>